<dbReference type="GO" id="GO:0003677">
    <property type="term" value="F:DNA binding"/>
    <property type="evidence" value="ECO:0007669"/>
    <property type="project" value="UniProtKB-KW"/>
</dbReference>
<dbReference type="Proteomes" id="UP000735302">
    <property type="component" value="Unassembled WGS sequence"/>
</dbReference>
<feature type="domain" description="HTH CENPB-type" evidence="3">
    <location>
        <begin position="54"/>
        <end position="130"/>
    </location>
</feature>
<evidence type="ECO:0000259" key="3">
    <source>
        <dbReference type="PROSITE" id="PS51253"/>
    </source>
</evidence>
<evidence type="ECO:0000313" key="4">
    <source>
        <dbReference type="EMBL" id="GFO00113.1"/>
    </source>
</evidence>
<gene>
    <name evidence="4" type="ORF">PoB_002661800</name>
</gene>
<keyword evidence="5" id="KW-1185">Reference proteome</keyword>
<keyword evidence="2" id="KW-0539">Nucleus</keyword>
<sequence>MAQTTKYAKNYSEEDIQAAIRTVREKYLSKREAARQHNVPESTLRGCLQGRLSVHKSKPTALSRQEEQKLVEWLKESARRGFGRSKNQLLTAVQTVISKTPGRNTQFKHSRPGYKWYRGFMRRHAEQLNLRTPQALRAQRAAVAPEDVMQWFKTAETDIIKIGTDVLKHPHYRIFNCDEYGFKLGGGITKVIAPKIDKRLHQVTNDTHRQISVLACGDLMAPLLIFPANDSHMTH</sequence>
<dbReference type="PANTHER" id="PTHR19303:SF74">
    <property type="entry name" value="POGO TRANSPOSABLE ELEMENT WITH KRAB DOMAIN"/>
    <property type="match status" value="1"/>
</dbReference>
<dbReference type="AlphaFoldDB" id="A0AAV3ZYZ9"/>
<accession>A0AAV3ZYZ9</accession>
<reference evidence="4 5" key="1">
    <citation type="journal article" date="2021" name="Elife">
        <title>Chloroplast acquisition without the gene transfer in kleptoplastic sea slugs, Plakobranchus ocellatus.</title>
        <authorList>
            <person name="Maeda T."/>
            <person name="Takahashi S."/>
            <person name="Yoshida T."/>
            <person name="Shimamura S."/>
            <person name="Takaki Y."/>
            <person name="Nagai Y."/>
            <person name="Toyoda A."/>
            <person name="Suzuki Y."/>
            <person name="Arimoto A."/>
            <person name="Ishii H."/>
            <person name="Satoh N."/>
            <person name="Nishiyama T."/>
            <person name="Hasebe M."/>
            <person name="Maruyama T."/>
            <person name="Minagawa J."/>
            <person name="Obokata J."/>
            <person name="Shigenobu S."/>
        </authorList>
    </citation>
    <scope>NUCLEOTIDE SEQUENCE [LARGE SCALE GENOMIC DNA]</scope>
</reference>
<organism evidence="4 5">
    <name type="scientific">Plakobranchus ocellatus</name>
    <dbReference type="NCBI Taxonomy" id="259542"/>
    <lineage>
        <taxon>Eukaryota</taxon>
        <taxon>Metazoa</taxon>
        <taxon>Spiralia</taxon>
        <taxon>Lophotrochozoa</taxon>
        <taxon>Mollusca</taxon>
        <taxon>Gastropoda</taxon>
        <taxon>Heterobranchia</taxon>
        <taxon>Euthyneura</taxon>
        <taxon>Panpulmonata</taxon>
        <taxon>Sacoglossa</taxon>
        <taxon>Placobranchoidea</taxon>
        <taxon>Plakobranchidae</taxon>
        <taxon>Plakobranchus</taxon>
    </lineage>
</organism>
<dbReference type="InterPro" id="IPR006600">
    <property type="entry name" value="HTH_CenpB_DNA-bd_dom"/>
</dbReference>
<dbReference type="EMBL" id="BLXT01003028">
    <property type="protein sequence ID" value="GFO00113.1"/>
    <property type="molecule type" value="Genomic_DNA"/>
</dbReference>
<comment type="caution">
    <text evidence="4">The sequence shown here is derived from an EMBL/GenBank/DDBJ whole genome shotgun (WGS) entry which is preliminary data.</text>
</comment>
<dbReference type="InterPro" id="IPR050863">
    <property type="entry name" value="CenT-Element_Derived"/>
</dbReference>
<dbReference type="Pfam" id="PF05225">
    <property type="entry name" value="HTH_psq"/>
    <property type="match status" value="1"/>
</dbReference>
<evidence type="ECO:0000256" key="1">
    <source>
        <dbReference type="ARBA" id="ARBA00023125"/>
    </source>
</evidence>
<keyword evidence="1" id="KW-0238">DNA-binding</keyword>
<dbReference type="PANTHER" id="PTHR19303">
    <property type="entry name" value="TRANSPOSON"/>
    <property type="match status" value="1"/>
</dbReference>
<proteinExistence type="predicted"/>
<name>A0AAV3ZYZ9_9GAST</name>
<dbReference type="SUPFAM" id="SSF46689">
    <property type="entry name" value="Homeodomain-like"/>
    <property type="match status" value="1"/>
</dbReference>
<evidence type="ECO:0000313" key="5">
    <source>
        <dbReference type="Proteomes" id="UP000735302"/>
    </source>
</evidence>
<evidence type="ECO:0000256" key="2">
    <source>
        <dbReference type="ARBA" id="ARBA00023242"/>
    </source>
</evidence>
<dbReference type="InterPro" id="IPR007889">
    <property type="entry name" value="HTH_Psq"/>
</dbReference>
<protein>
    <submittedName>
        <fullName evidence="4">Tigger transposable element-derived protein 6-like protein</fullName>
    </submittedName>
</protein>
<dbReference type="InterPro" id="IPR009057">
    <property type="entry name" value="Homeodomain-like_sf"/>
</dbReference>
<dbReference type="PROSITE" id="PS51253">
    <property type="entry name" value="HTH_CENPB"/>
    <property type="match status" value="1"/>
</dbReference>
<dbReference type="Gene3D" id="1.10.10.60">
    <property type="entry name" value="Homeodomain-like"/>
    <property type="match status" value="1"/>
</dbReference>
<dbReference type="GO" id="GO:0005634">
    <property type="term" value="C:nucleus"/>
    <property type="evidence" value="ECO:0007669"/>
    <property type="project" value="TreeGrafter"/>
</dbReference>